<dbReference type="Proteomes" id="UP000241462">
    <property type="component" value="Unassembled WGS sequence"/>
</dbReference>
<gene>
    <name evidence="2" type="ORF">BD289DRAFT_116037</name>
</gene>
<evidence type="ECO:0000313" key="2">
    <source>
        <dbReference type="EMBL" id="PSR78731.1"/>
    </source>
</evidence>
<feature type="region of interest" description="Disordered" evidence="1">
    <location>
        <begin position="1"/>
        <end position="105"/>
    </location>
</feature>
<organism evidence="2 3">
    <name type="scientific">Coniella lustricola</name>
    <dbReference type="NCBI Taxonomy" id="2025994"/>
    <lineage>
        <taxon>Eukaryota</taxon>
        <taxon>Fungi</taxon>
        <taxon>Dikarya</taxon>
        <taxon>Ascomycota</taxon>
        <taxon>Pezizomycotina</taxon>
        <taxon>Sordariomycetes</taxon>
        <taxon>Sordariomycetidae</taxon>
        <taxon>Diaporthales</taxon>
        <taxon>Schizoparmaceae</taxon>
        <taxon>Coniella</taxon>
    </lineage>
</organism>
<evidence type="ECO:0000256" key="1">
    <source>
        <dbReference type="SAM" id="MobiDB-lite"/>
    </source>
</evidence>
<keyword evidence="3" id="KW-1185">Reference proteome</keyword>
<reference evidence="2 3" key="1">
    <citation type="journal article" date="2018" name="Mycol. Prog.">
        <title>Coniella lustricola, a new species from submerged detritus.</title>
        <authorList>
            <person name="Raudabaugh D.B."/>
            <person name="Iturriaga T."/>
            <person name="Carver A."/>
            <person name="Mondo S."/>
            <person name="Pangilinan J."/>
            <person name="Lipzen A."/>
            <person name="He G."/>
            <person name="Amirebrahimi M."/>
            <person name="Grigoriev I.V."/>
            <person name="Miller A.N."/>
        </authorList>
    </citation>
    <scope>NUCLEOTIDE SEQUENCE [LARGE SCALE GENOMIC DNA]</scope>
    <source>
        <strain evidence="2 3">B22-T-1</strain>
    </source>
</reference>
<evidence type="ECO:0000313" key="3">
    <source>
        <dbReference type="Proteomes" id="UP000241462"/>
    </source>
</evidence>
<sequence length="219" mass="24648">MSADGYRPKSPDLNFFGGAEQQPQQQHHHQTHQTHQSQHHQNQPPPQQQQHHHQQLYHHQQPPPPPQLPDQPQSFSYIASAQPQPQPHQPLHVNPPSPTQNWYQAAQDDPYGHARSYSYSAQVHSPTEFGGFYPYHALSATTPPYTSSRFPPSQYQQQQHILAALLPTTATAGLHQARGARGTRHESIHGQARAPAGCQDASSTFCCRHRQQLRSIASH</sequence>
<proteinExistence type="predicted"/>
<dbReference type="AlphaFoldDB" id="A0A2T2ZX06"/>
<feature type="compositionally biased region" description="Low complexity" evidence="1">
    <location>
        <begin position="33"/>
        <end position="42"/>
    </location>
</feature>
<feature type="compositionally biased region" description="Basic and acidic residues" evidence="1">
    <location>
        <begin position="1"/>
        <end position="10"/>
    </location>
</feature>
<protein>
    <submittedName>
        <fullName evidence="2">Uncharacterized protein</fullName>
    </submittedName>
</protein>
<feature type="compositionally biased region" description="Pro residues" evidence="1">
    <location>
        <begin position="84"/>
        <end position="98"/>
    </location>
</feature>
<dbReference type="EMBL" id="KZ678595">
    <property type="protein sequence ID" value="PSR78731.1"/>
    <property type="molecule type" value="Genomic_DNA"/>
</dbReference>
<name>A0A2T2ZX06_9PEZI</name>
<feature type="region of interest" description="Disordered" evidence="1">
    <location>
        <begin position="174"/>
        <end position="199"/>
    </location>
</feature>
<accession>A0A2T2ZX06</accession>
<dbReference type="InParanoid" id="A0A2T2ZX06"/>